<dbReference type="SUPFAM" id="SSF57184">
    <property type="entry name" value="Growth factor receptor domain"/>
    <property type="match status" value="3"/>
</dbReference>
<dbReference type="PROSITE" id="PS51051">
    <property type="entry name" value="DSL"/>
    <property type="match status" value="1"/>
</dbReference>
<dbReference type="Pfam" id="PF07645">
    <property type="entry name" value="EGF_CA"/>
    <property type="match status" value="6"/>
</dbReference>
<name>A0A0L8GBJ0_OCTBM</name>
<proteinExistence type="predicted"/>
<dbReference type="PROSITE" id="PS51233">
    <property type="entry name" value="VWFD"/>
    <property type="match status" value="1"/>
</dbReference>
<gene>
    <name evidence="18" type="ORF">OCBIM_22036295mg</name>
</gene>
<feature type="disulfide bond" evidence="13">
    <location>
        <begin position="975"/>
        <end position="985"/>
    </location>
</feature>
<dbReference type="EMBL" id="KQ422707">
    <property type="protein sequence ID" value="KOF74407.1"/>
    <property type="molecule type" value="Genomic_DNA"/>
</dbReference>
<evidence type="ECO:0000256" key="7">
    <source>
        <dbReference type="ARBA" id="ARBA00022737"/>
    </source>
</evidence>
<dbReference type="FunFam" id="2.10.25.10:FF:000009">
    <property type="entry name" value="Low-density lipoprotein receptor isoform 1"/>
    <property type="match status" value="1"/>
</dbReference>
<dbReference type="SMART" id="SM00216">
    <property type="entry name" value="VWD"/>
    <property type="match status" value="1"/>
</dbReference>
<evidence type="ECO:0000256" key="1">
    <source>
        <dbReference type="ARBA" id="ARBA00004479"/>
    </source>
</evidence>
<organism evidence="18">
    <name type="scientific">Octopus bimaculoides</name>
    <name type="common">California two-spotted octopus</name>
    <dbReference type="NCBI Taxonomy" id="37653"/>
    <lineage>
        <taxon>Eukaryota</taxon>
        <taxon>Metazoa</taxon>
        <taxon>Spiralia</taxon>
        <taxon>Lophotrochozoa</taxon>
        <taxon>Mollusca</taxon>
        <taxon>Cephalopoda</taxon>
        <taxon>Coleoidea</taxon>
        <taxon>Octopodiformes</taxon>
        <taxon>Octopoda</taxon>
        <taxon>Incirrata</taxon>
        <taxon>Octopodidae</taxon>
        <taxon>Octopus</taxon>
    </lineage>
</organism>
<evidence type="ECO:0000256" key="3">
    <source>
        <dbReference type="ARBA" id="ARBA00022536"/>
    </source>
</evidence>
<evidence type="ECO:0000256" key="11">
    <source>
        <dbReference type="ARBA" id="ARBA00023170"/>
    </source>
</evidence>
<keyword evidence="2" id="KW-0217">Developmental protein</keyword>
<keyword evidence="6" id="KW-0732">Signal</keyword>
<dbReference type="GO" id="GO:0006897">
    <property type="term" value="P:endocytosis"/>
    <property type="evidence" value="ECO:0007669"/>
    <property type="project" value="UniProtKB-KW"/>
</dbReference>
<dbReference type="Gene3D" id="2.90.20.10">
    <property type="entry name" value="Plasmodium vivax P25 domain"/>
    <property type="match status" value="1"/>
</dbReference>
<sequence>MWLKCCYSSWWLSYGVHQRYNYIFNYRKWFQHDEQPFQDCCEQNNMCYLYRQRRPRNYCRGYRIPFRAWMFGDPHIQTLDGLKYSFNGLGEYSLLRVSNKTTNINMLEVQARTTQAKNANGTLINATIFSAFAMKDFITNTSAQVELASDEKTLVIYHNGIDKTSDFQARSNYSLTDPDLFIIRNSDNQTNQSVSLTFTSGVDVSVTVGIRMLAVTVSLPEDFKNTTVTSGLMGVYNDNKTDDLTTPNGTVLPENSSERDIFYNFGQHWAINTSLFKYPKGFSNADYTDTSFVPLFIDKNSEIYKKALQICKADDNACIYDYIATGDESIAKATESLDTEARDDFQAARNTAPEISGEETIKIIINQTTTAILNVTDAENDTFRILKQQGSEYFNVSKNGSDITLSIYLMHSNAVNISIVANDDKNASSAEFIMTIMLCSGCSGHGNCIEDNPVIRTENFVLQSCNCEDEYAGDNCEKNLDGCRGDPCPGIGTCLDLSPEEHRARNTSFRCNCPLGYVLNNATFRCLDINECDSNLTCEHSCINTEGSFKCSCRSGYQLVNDTQCENIDECSLSTYKCKQLCNDTEGSYTCDCYEGYSLESDGSCTQNNISSNSVCFNKCIGTAGCREENGQPVCFCYSGYTLKDNSSCVDTNECLDNPCEGACTDLNGTFECSCLPGKKVFQSTKCVECDEEHFGEKCEGDCNICNEKSTERCDKVSGCICNEGWKGNKCETDIDECESASVCSADEICENQNGTYECKCQSGYKKEENKCVDIYIEAVIRADCINYAGGYECKCRSGYKKKGNICEDVDECANKVDGCEHTCVNTDGSFQCECFSGYMLGIDRKNCIKMKATCHVVSNNSLLRKVIFQSKITTILNKMSLQLIHLKIKQVFNMADSCGFKDGDSIQLIFDSVPHQIRDLSLRACEMHASDAKCQNLNCSDTCDINNGTASCRCKRFYEFDPATNDTCRAIDNCSPNPCTNGTCQNVTVSFKCVCEIGYKLANDKITCKPCDIYTYGYNCNMTCDCVKGSCDPVKGCICNAGYIGVKCDTRKDFCAENIGSCDNKTSECVNGEQNYTCVCKDGYFKTESGSCQICLEKKYGKDCSLTCPCKESCDHISGNCTGRIRFDSSGKYK</sequence>
<keyword evidence="9" id="KW-0472">Membrane</keyword>
<dbReference type="STRING" id="37653.A0A0L8GBJ0"/>
<keyword evidence="11" id="KW-0675">Receptor</keyword>
<dbReference type="SMART" id="SM00179">
    <property type="entry name" value="EGF_CA"/>
    <property type="match status" value="9"/>
</dbReference>
<dbReference type="PANTHER" id="PTHR24050">
    <property type="entry name" value="PA14 DOMAIN-CONTAINING PROTEIN"/>
    <property type="match status" value="1"/>
</dbReference>
<dbReference type="InterPro" id="IPR056619">
    <property type="entry name" value="C8-3_MUC4"/>
</dbReference>
<protein>
    <recommendedName>
        <fullName evidence="19">Mucin-like protein</fullName>
    </recommendedName>
</protein>
<dbReference type="PROSITE" id="PS01186">
    <property type="entry name" value="EGF_2"/>
    <property type="match status" value="6"/>
</dbReference>
<accession>A0A0L8GBJ0</accession>
<evidence type="ECO:0000256" key="9">
    <source>
        <dbReference type="ARBA" id="ARBA00023136"/>
    </source>
</evidence>
<comment type="subcellular location">
    <subcellularLocation>
        <location evidence="1">Membrane</location>
        <topology evidence="1">Single-pass type I membrane protein</topology>
    </subcellularLocation>
</comment>
<keyword evidence="8" id="KW-1133">Transmembrane helix</keyword>
<evidence type="ECO:0000256" key="8">
    <source>
        <dbReference type="ARBA" id="ARBA00022989"/>
    </source>
</evidence>
<keyword evidence="5" id="KW-0812">Transmembrane</keyword>
<dbReference type="GO" id="GO:0005576">
    <property type="term" value="C:extracellular region"/>
    <property type="evidence" value="ECO:0007669"/>
    <property type="project" value="UniProtKB-SubCell"/>
</dbReference>
<feature type="disulfide bond" evidence="13">
    <location>
        <begin position="532"/>
        <end position="542"/>
    </location>
</feature>
<dbReference type="Gene3D" id="2.10.25.10">
    <property type="entry name" value="Laminin"/>
    <property type="match status" value="7"/>
</dbReference>
<dbReference type="SUPFAM" id="SSF57196">
    <property type="entry name" value="EGF/Laminin"/>
    <property type="match status" value="1"/>
</dbReference>
<dbReference type="PROSITE" id="PS00022">
    <property type="entry name" value="EGF_1"/>
    <property type="match status" value="1"/>
</dbReference>
<feature type="domain" description="DSL" evidence="16">
    <location>
        <begin position="688"/>
        <end position="731"/>
    </location>
</feature>
<evidence type="ECO:0000256" key="12">
    <source>
        <dbReference type="ARBA" id="ARBA00023180"/>
    </source>
</evidence>
<dbReference type="CDD" id="cd00054">
    <property type="entry name" value="EGF_CA"/>
    <property type="match status" value="2"/>
</dbReference>
<feature type="domain" description="EGF-like" evidence="15">
    <location>
        <begin position="734"/>
        <end position="773"/>
    </location>
</feature>
<dbReference type="InterPro" id="IPR000742">
    <property type="entry name" value="EGF"/>
</dbReference>
<dbReference type="PROSITE" id="PS01187">
    <property type="entry name" value="EGF_CA"/>
    <property type="match status" value="3"/>
</dbReference>
<comment type="caution">
    <text evidence="13">Lacks conserved residue(s) required for the propagation of feature annotation.</text>
</comment>
<dbReference type="OrthoDB" id="6083208at2759"/>
<dbReference type="PANTHER" id="PTHR24050:SF27">
    <property type="entry name" value="FIBRILLIN-1"/>
    <property type="match status" value="1"/>
</dbReference>
<evidence type="ECO:0000256" key="10">
    <source>
        <dbReference type="ARBA" id="ARBA00023157"/>
    </source>
</evidence>
<evidence type="ECO:0000256" key="13">
    <source>
        <dbReference type="PROSITE-ProRule" id="PRU00076"/>
    </source>
</evidence>
<dbReference type="SMART" id="SM00181">
    <property type="entry name" value="EGF"/>
    <property type="match status" value="14"/>
</dbReference>
<keyword evidence="4" id="KW-0254">Endocytosis</keyword>
<evidence type="ECO:0008006" key="19">
    <source>
        <dbReference type="Google" id="ProtNLM"/>
    </source>
</evidence>
<keyword evidence="3 13" id="KW-0245">EGF-like domain</keyword>
<feature type="disulfide bond" evidence="14">
    <location>
        <begin position="690"/>
        <end position="699"/>
    </location>
</feature>
<keyword evidence="10 13" id="KW-1015">Disulfide bond</keyword>
<dbReference type="AlphaFoldDB" id="A0A0L8GBJ0"/>
<dbReference type="InterPro" id="IPR049883">
    <property type="entry name" value="NOTCH1_EGF-like"/>
</dbReference>
<feature type="domain" description="EGF-like" evidence="15">
    <location>
        <begin position="809"/>
        <end position="849"/>
    </location>
</feature>
<feature type="domain" description="EGF-like" evidence="15">
    <location>
        <begin position="971"/>
        <end position="1010"/>
    </location>
</feature>
<evidence type="ECO:0000259" key="15">
    <source>
        <dbReference type="PROSITE" id="PS50026"/>
    </source>
</evidence>
<dbReference type="InterPro" id="IPR009030">
    <property type="entry name" value="Growth_fac_rcpt_cys_sf"/>
</dbReference>
<feature type="domain" description="VWFD" evidence="17">
    <location>
        <begin position="66"/>
        <end position="279"/>
    </location>
</feature>
<dbReference type="PROSITE" id="PS00010">
    <property type="entry name" value="ASX_HYDROXYL"/>
    <property type="match status" value="7"/>
</dbReference>
<dbReference type="InterPro" id="IPR001846">
    <property type="entry name" value="VWF_type-D"/>
</dbReference>
<evidence type="ECO:0000256" key="2">
    <source>
        <dbReference type="ARBA" id="ARBA00022473"/>
    </source>
</evidence>
<feature type="disulfide bond" evidence="14">
    <location>
        <begin position="722"/>
        <end position="731"/>
    </location>
</feature>
<dbReference type="InterPro" id="IPR052235">
    <property type="entry name" value="Nephronectin_domain"/>
</dbReference>
<dbReference type="GO" id="GO:0016020">
    <property type="term" value="C:membrane"/>
    <property type="evidence" value="ECO:0007669"/>
    <property type="project" value="UniProtKB-SubCell"/>
</dbReference>
<dbReference type="InterPro" id="IPR018097">
    <property type="entry name" value="EGF_Ca-bd_CS"/>
</dbReference>
<evidence type="ECO:0000256" key="5">
    <source>
        <dbReference type="ARBA" id="ARBA00022692"/>
    </source>
</evidence>
<feature type="domain" description="EGF-like" evidence="15">
    <location>
        <begin position="479"/>
        <end position="523"/>
    </location>
</feature>
<reference evidence="18" key="1">
    <citation type="submission" date="2015-07" db="EMBL/GenBank/DDBJ databases">
        <title>MeaNS - Measles Nucleotide Surveillance Program.</title>
        <authorList>
            <person name="Tran T."/>
            <person name="Druce J."/>
        </authorList>
    </citation>
    <scope>NUCLEOTIDE SEQUENCE</scope>
    <source>
        <strain evidence="18">UCB-OBI-ISO-001</strain>
        <tissue evidence="18">Gonad</tissue>
    </source>
</reference>
<dbReference type="GO" id="GO:0005509">
    <property type="term" value="F:calcium ion binding"/>
    <property type="evidence" value="ECO:0007669"/>
    <property type="project" value="InterPro"/>
</dbReference>
<dbReference type="GO" id="GO:0007154">
    <property type="term" value="P:cell communication"/>
    <property type="evidence" value="ECO:0007669"/>
    <property type="project" value="InterPro"/>
</dbReference>
<evidence type="ECO:0000256" key="4">
    <source>
        <dbReference type="ARBA" id="ARBA00022583"/>
    </source>
</evidence>
<feature type="domain" description="EGF-like" evidence="15">
    <location>
        <begin position="528"/>
        <end position="566"/>
    </location>
</feature>
<dbReference type="InterPro" id="IPR001774">
    <property type="entry name" value="DSL"/>
</dbReference>
<dbReference type="InterPro" id="IPR001881">
    <property type="entry name" value="EGF-like_Ca-bd_dom"/>
</dbReference>
<evidence type="ECO:0000259" key="17">
    <source>
        <dbReference type="PROSITE" id="PS51233"/>
    </source>
</evidence>
<evidence type="ECO:0000256" key="14">
    <source>
        <dbReference type="PROSITE-ProRule" id="PRU00377"/>
    </source>
</evidence>
<dbReference type="Pfam" id="PF23263">
    <property type="entry name" value="C8-3_MUC4"/>
    <property type="match status" value="1"/>
</dbReference>
<dbReference type="InterPro" id="IPR000152">
    <property type="entry name" value="EGF-type_Asp/Asn_hydroxyl_site"/>
</dbReference>
<evidence type="ECO:0000259" key="16">
    <source>
        <dbReference type="PROSITE" id="PS51051"/>
    </source>
</evidence>
<evidence type="ECO:0000256" key="6">
    <source>
        <dbReference type="ARBA" id="ARBA00022729"/>
    </source>
</evidence>
<evidence type="ECO:0000313" key="18">
    <source>
        <dbReference type="EMBL" id="KOF74407.1"/>
    </source>
</evidence>
<keyword evidence="12" id="KW-0325">Glycoprotein</keyword>
<keyword evidence="7" id="KW-0677">Repeat</keyword>
<dbReference type="PROSITE" id="PS50026">
    <property type="entry name" value="EGF_3"/>
    <property type="match status" value="5"/>
</dbReference>